<evidence type="ECO:0000256" key="1">
    <source>
        <dbReference type="ARBA" id="ARBA00004141"/>
    </source>
</evidence>
<dbReference type="Proteomes" id="UP000324222">
    <property type="component" value="Unassembled WGS sequence"/>
</dbReference>
<protein>
    <submittedName>
        <fullName evidence="6">Glucose-6-phosphatase 2</fullName>
    </submittedName>
</protein>
<proteinExistence type="predicted"/>
<evidence type="ECO:0000313" key="7">
    <source>
        <dbReference type="Proteomes" id="UP000324222"/>
    </source>
</evidence>
<feature type="transmembrane region" description="Helical" evidence="5">
    <location>
        <begin position="72"/>
        <end position="92"/>
    </location>
</feature>
<feature type="transmembrane region" description="Helical" evidence="5">
    <location>
        <begin position="217"/>
        <end position="243"/>
    </location>
</feature>
<dbReference type="GO" id="GO:0006094">
    <property type="term" value="P:gluconeogenesis"/>
    <property type="evidence" value="ECO:0007669"/>
    <property type="project" value="TreeGrafter"/>
</dbReference>
<evidence type="ECO:0000313" key="6">
    <source>
        <dbReference type="EMBL" id="MPC21031.1"/>
    </source>
</evidence>
<keyword evidence="3 5" id="KW-1133">Transmembrane helix</keyword>
<feature type="transmembrane region" description="Helical" evidence="5">
    <location>
        <begin position="104"/>
        <end position="124"/>
    </location>
</feature>
<evidence type="ECO:0000256" key="2">
    <source>
        <dbReference type="ARBA" id="ARBA00022692"/>
    </source>
</evidence>
<comment type="subcellular location">
    <subcellularLocation>
        <location evidence="1">Membrane</location>
        <topology evidence="1">Multi-pass membrane protein</topology>
    </subcellularLocation>
</comment>
<dbReference type="PANTHER" id="PTHR12591:SF0">
    <property type="entry name" value="FI19814P1"/>
    <property type="match status" value="1"/>
</dbReference>
<dbReference type="GO" id="GO:0016020">
    <property type="term" value="C:membrane"/>
    <property type="evidence" value="ECO:0007669"/>
    <property type="project" value="UniProtKB-SubCell"/>
</dbReference>
<keyword evidence="7" id="KW-1185">Reference proteome</keyword>
<dbReference type="OrthoDB" id="6416209at2759"/>
<keyword evidence="4 5" id="KW-0472">Membrane</keyword>
<dbReference type="GO" id="GO:0051156">
    <property type="term" value="P:glucose 6-phosphate metabolic process"/>
    <property type="evidence" value="ECO:0007669"/>
    <property type="project" value="TreeGrafter"/>
</dbReference>
<accession>A0A5B7DHP2</accession>
<sequence>MAEIVTEALSVSDKWHLRSVDLISTLQHQMFVGDRPYWWIGETSLYTDETRPQLRKFPNTCEAGPGTPSGHLMMNVAMFYVITRGLLVGNFAWNSPGIVRYSKLKAVLTAAFLITSAVSIYMLLLSKGMDPLWTLPLALKHCARVEYVRIDTQPFFLMTRFTGTALGLGLGLSSEKRLIVLNSPRNIIRTILTMKAGVILGRVASLIQASFPADDLVLFLILSLSLSIALPFIIIALLPHFLLTMYYGS</sequence>
<dbReference type="EMBL" id="VSRR010000936">
    <property type="protein sequence ID" value="MPC21031.1"/>
    <property type="molecule type" value="Genomic_DNA"/>
</dbReference>
<reference evidence="6 7" key="1">
    <citation type="submission" date="2019-05" db="EMBL/GenBank/DDBJ databases">
        <title>Another draft genome of Portunus trituberculatus and its Hox gene families provides insights of decapod evolution.</title>
        <authorList>
            <person name="Jeong J.-H."/>
            <person name="Song I."/>
            <person name="Kim S."/>
            <person name="Choi T."/>
            <person name="Kim D."/>
            <person name="Ryu S."/>
            <person name="Kim W."/>
        </authorList>
    </citation>
    <scope>NUCLEOTIDE SEQUENCE [LARGE SCALE GENOMIC DNA]</scope>
    <source>
        <tissue evidence="6">Muscle</tissue>
    </source>
</reference>
<keyword evidence="2 5" id="KW-0812">Transmembrane</keyword>
<evidence type="ECO:0000256" key="3">
    <source>
        <dbReference type="ARBA" id="ARBA00022989"/>
    </source>
</evidence>
<gene>
    <name evidence="6" type="primary">G6PC2</name>
    <name evidence="6" type="ORF">E2C01_014005</name>
</gene>
<name>A0A5B7DHP2_PORTR</name>
<dbReference type="PANTHER" id="PTHR12591">
    <property type="entry name" value="GLUCOSE-6-PHOSPHATASE"/>
    <property type="match status" value="1"/>
</dbReference>
<organism evidence="6 7">
    <name type="scientific">Portunus trituberculatus</name>
    <name type="common">Swimming crab</name>
    <name type="synonym">Neptunus trituberculatus</name>
    <dbReference type="NCBI Taxonomy" id="210409"/>
    <lineage>
        <taxon>Eukaryota</taxon>
        <taxon>Metazoa</taxon>
        <taxon>Ecdysozoa</taxon>
        <taxon>Arthropoda</taxon>
        <taxon>Crustacea</taxon>
        <taxon>Multicrustacea</taxon>
        <taxon>Malacostraca</taxon>
        <taxon>Eumalacostraca</taxon>
        <taxon>Eucarida</taxon>
        <taxon>Decapoda</taxon>
        <taxon>Pleocyemata</taxon>
        <taxon>Brachyura</taxon>
        <taxon>Eubrachyura</taxon>
        <taxon>Portunoidea</taxon>
        <taxon>Portunidae</taxon>
        <taxon>Portuninae</taxon>
        <taxon>Portunus</taxon>
    </lineage>
</organism>
<dbReference type="GO" id="GO:0004346">
    <property type="term" value="F:glucose-6-phosphatase activity"/>
    <property type="evidence" value="ECO:0007669"/>
    <property type="project" value="TreeGrafter"/>
</dbReference>
<evidence type="ECO:0000256" key="4">
    <source>
        <dbReference type="ARBA" id="ARBA00023136"/>
    </source>
</evidence>
<evidence type="ECO:0000256" key="5">
    <source>
        <dbReference type="SAM" id="Phobius"/>
    </source>
</evidence>
<dbReference type="AlphaFoldDB" id="A0A5B7DHP2"/>
<comment type="caution">
    <text evidence="6">The sequence shown here is derived from an EMBL/GenBank/DDBJ whole genome shotgun (WGS) entry which is preliminary data.</text>
</comment>